<dbReference type="EMBL" id="BPLQ01004769">
    <property type="protein sequence ID" value="GIY10535.1"/>
    <property type="molecule type" value="Genomic_DNA"/>
</dbReference>
<feature type="region of interest" description="Disordered" evidence="1">
    <location>
        <begin position="1"/>
        <end position="35"/>
    </location>
</feature>
<evidence type="ECO:0000313" key="3">
    <source>
        <dbReference type="Proteomes" id="UP001054837"/>
    </source>
</evidence>
<organism evidence="2 3">
    <name type="scientific">Caerostris darwini</name>
    <dbReference type="NCBI Taxonomy" id="1538125"/>
    <lineage>
        <taxon>Eukaryota</taxon>
        <taxon>Metazoa</taxon>
        <taxon>Ecdysozoa</taxon>
        <taxon>Arthropoda</taxon>
        <taxon>Chelicerata</taxon>
        <taxon>Arachnida</taxon>
        <taxon>Araneae</taxon>
        <taxon>Araneomorphae</taxon>
        <taxon>Entelegynae</taxon>
        <taxon>Araneoidea</taxon>
        <taxon>Araneidae</taxon>
        <taxon>Caerostris</taxon>
    </lineage>
</organism>
<comment type="caution">
    <text evidence="2">The sequence shown here is derived from an EMBL/GenBank/DDBJ whole genome shotgun (WGS) entry which is preliminary data.</text>
</comment>
<evidence type="ECO:0000313" key="2">
    <source>
        <dbReference type="EMBL" id="GIY10535.1"/>
    </source>
</evidence>
<proteinExistence type="predicted"/>
<evidence type="ECO:0000256" key="1">
    <source>
        <dbReference type="SAM" id="MobiDB-lite"/>
    </source>
</evidence>
<dbReference type="Proteomes" id="UP001054837">
    <property type="component" value="Unassembled WGS sequence"/>
</dbReference>
<accession>A0AAV4QR18</accession>
<reference evidence="2 3" key="1">
    <citation type="submission" date="2021-06" db="EMBL/GenBank/DDBJ databases">
        <title>Caerostris darwini draft genome.</title>
        <authorList>
            <person name="Kono N."/>
            <person name="Arakawa K."/>
        </authorList>
    </citation>
    <scope>NUCLEOTIDE SEQUENCE [LARGE SCALE GENOMIC DNA]</scope>
</reference>
<sequence length="174" mass="20720">MSNYSRSLINSKRFNKQPSIQPQSESKSRSTKYASNKNVVKSTYAKKIISHIRAYTNKKYMALLKNLRLMQEGSTNNHALEKNVLDKFDWPHEDFMMAQKVHGSMLLKLRRILGDEEHCLHRALRFLMDTHQLYHVAEKMEIAENKELYKETEKRLFKQFQRNDRRGIRESDQS</sequence>
<gene>
    <name evidence="2" type="ORF">CDAR_215151</name>
</gene>
<keyword evidence="3" id="KW-1185">Reference proteome</keyword>
<name>A0AAV4QR18_9ARAC</name>
<protein>
    <submittedName>
        <fullName evidence="2">Uncharacterized protein</fullName>
    </submittedName>
</protein>
<dbReference type="AlphaFoldDB" id="A0AAV4QR18"/>